<dbReference type="AlphaFoldDB" id="A0A517LU32"/>
<dbReference type="Pfam" id="PF06961">
    <property type="entry name" value="DUF1294"/>
    <property type="match status" value="1"/>
</dbReference>
<evidence type="ECO:0000313" key="3">
    <source>
        <dbReference type="Proteomes" id="UP000319557"/>
    </source>
</evidence>
<keyword evidence="1" id="KW-1133">Transmembrane helix</keyword>
<dbReference type="EMBL" id="CP036261">
    <property type="protein sequence ID" value="QDS86135.1"/>
    <property type="molecule type" value="Genomic_DNA"/>
</dbReference>
<gene>
    <name evidence="2" type="ORF">EC9_02940</name>
</gene>
<dbReference type="RefSeq" id="WP_218934506.1">
    <property type="nucleotide sequence ID" value="NZ_CP036261.1"/>
</dbReference>
<evidence type="ECO:0000313" key="2">
    <source>
        <dbReference type="EMBL" id="QDS86135.1"/>
    </source>
</evidence>
<evidence type="ECO:0008006" key="4">
    <source>
        <dbReference type="Google" id="ProtNLM"/>
    </source>
</evidence>
<feature type="transmembrane region" description="Helical" evidence="1">
    <location>
        <begin position="108"/>
        <end position="131"/>
    </location>
</feature>
<keyword evidence="1" id="KW-0472">Membrane</keyword>
<reference evidence="2 3" key="1">
    <citation type="submission" date="2019-02" db="EMBL/GenBank/DDBJ databases">
        <title>Deep-cultivation of Planctomycetes and their phenomic and genomic characterization uncovers novel biology.</title>
        <authorList>
            <person name="Wiegand S."/>
            <person name="Jogler M."/>
            <person name="Boedeker C."/>
            <person name="Pinto D."/>
            <person name="Vollmers J."/>
            <person name="Rivas-Marin E."/>
            <person name="Kohn T."/>
            <person name="Peeters S.H."/>
            <person name="Heuer A."/>
            <person name="Rast P."/>
            <person name="Oberbeckmann S."/>
            <person name="Bunk B."/>
            <person name="Jeske O."/>
            <person name="Meyerdierks A."/>
            <person name="Storesund J.E."/>
            <person name="Kallscheuer N."/>
            <person name="Luecker S."/>
            <person name="Lage O.M."/>
            <person name="Pohl T."/>
            <person name="Merkel B.J."/>
            <person name="Hornburger P."/>
            <person name="Mueller R.-W."/>
            <person name="Bruemmer F."/>
            <person name="Labrenz M."/>
            <person name="Spormann A.M."/>
            <person name="Op den Camp H."/>
            <person name="Overmann J."/>
            <person name="Amann R."/>
            <person name="Jetten M.S.M."/>
            <person name="Mascher T."/>
            <person name="Medema M.H."/>
            <person name="Devos D.P."/>
            <person name="Kaster A.-K."/>
            <person name="Ovreas L."/>
            <person name="Rohde M."/>
            <person name="Galperin M.Y."/>
            <person name="Jogler C."/>
        </authorList>
    </citation>
    <scope>NUCLEOTIDE SEQUENCE [LARGE SCALE GENOMIC DNA]</scope>
    <source>
        <strain evidence="2 3">EC9</strain>
    </source>
</reference>
<feature type="transmembrane region" description="Helical" evidence="1">
    <location>
        <begin position="45"/>
        <end position="64"/>
    </location>
</feature>
<organism evidence="2 3">
    <name type="scientific">Rosistilla ulvae</name>
    <dbReference type="NCBI Taxonomy" id="1930277"/>
    <lineage>
        <taxon>Bacteria</taxon>
        <taxon>Pseudomonadati</taxon>
        <taxon>Planctomycetota</taxon>
        <taxon>Planctomycetia</taxon>
        <taxon>Pirellulales</taxon>
        <taxon>Pirellulaceae</taxon>
        <taxon>Rosistilla</taxon>
    </lineage>
</organism>
<dbReference type="KEGG" id="ruv:EC9_02940"/>
<sequence length="135" mass="15095">MFFHIPLLSIAVLDGTGSRFAITTTSLLLAQNDSTGGVGIGPLAMIYAVVMLILSLLSFASYGWDKRQARVDRQRISERRLHTIDLLGGWPGGWIGRRTFRHKTSKRSFVIVFWMTVVLNLCLVGAFFYGLSQLM</sequence>
<proteinExistence type="predicted"/>
<keyword evidence="1" id="KW-0812">Transmembrane</keyword>
<protein>
    <recommendedName>
        <fullName evidence="4">DUF1294 domain-containing protein</fullName>
    </recommendedName>
</protein>
<dbReference type="Proteomes" id="UP000319557">
    <property type="component" value="Chromosome"/>
</dbReference>
<name>A0A517LU32_9BACT</name>
<accession>A0A517LU32</accession>
<dbReference type="InterPro" id="IPR010718">
    <property type="entry name" value="DUF1294"/>
</dbReference>
<keyword evidence="3" id="KW-1185">Reference proteome</keyword>
<evidence type="ECO:0000256" key="1">
    <source>
        <dbReference type="SAM" id="Phobius"/>
    </source>
</evidence>